<dbReference type="RefSeq" id="WP_323451865.1">
    <property type="nucleotide sequence ID" value="NZ_BSBI01000029.1"/>
</dbReference>
<dbReference type="EMBL" id="BSBI01000029">
    <property type="protein sequence ID" value="GLF99939.1"/>
    <property type="molecule type" value="Genomic_DNA"/>
</dbReference>
<evidence type="ECO:0000313" key="2">
    <source>
        <dbReference type="Proteomes" id="UP001291653"/>
    </source>
</evidence>
<comment type="caution">
    <text evidence="1">The sequence shown here is derived from an EMBL/GenBank/DDBJ whole genome shotgun (WGS) entry which is preliminary data.</text>
</comment>
<protein>
    <submittedName>
        <fullName evidence="1">Uncharacterized protein</fullName>
    </submittedName>
</protein>
<dbReference type="Proteomes" id="UP001291653">
    <property type="component" value="Unassembled WGS sequence"/>
</dbReference>
<sequence length="86" mass="9181">MSDRSDLAPDTAVPEGRRRFLVIHRAADDVAGTWEPGGAVALDDGRRAGCIHALVGALGGERLARVVWERDEPPARCCAQAGHRVP</sequence>
<organism evidence="1 2">
    <name type="scientific">Streptomyces yaizuensis</name>
    <dbReference type="NCBI Taxonomy" id="2989713"/>
    <lineage>
        <taxon>Bacteria</taxon>
        <taxon>Bacillati</taxon>
        <taxon>Actinomycetota</taxon>
        <taxon>Actinomycetes</taxon>
        <taxon>Kitasatosporales</taxon>
        <taxon>Streptomycetaceae</taxon>
        <taxon>Streptomyces</taxon>
    </lineage>
</organism>
<keyword evidence="2" id="KW-1185">Reference proteome</keyword>
<gene>
    <name evidence="1" type="ORF">SYYSPA8_36600</name>
</gene>
<accession>A0ABQ5PBI0</accession>
<evidence type="ECO:0000313" key="1">
    <source>
        <dbReference type="EMBL" id="GLF99939.1"/>
    </source>
</evidence>
<reference evidence="1 2" key="1">
    <citation type="submission" date="2022-10" db="EMBL/GenBank/DDBJ databases">
        <title>Draft genome sequence of Streptomyces sp. YSPA8.</title>
        <authorList>
            <person name="Moriuchi R."/>
            <person name="Dohra H."/>
            <person name="Yamamura H."/>
            <person name="Kodani S."/>
        </authorList>
    </citation>
    <scope>NUCLEOTIDE SEQUENCE [LARGE SCALE GENOMIC DNA]</scope>
    <source>
        <strain evidence="1 2">YSPA8</strain>
    </source>
</reference>
<name>A0ABQ5PBI0_9ACTN</name>
<proteinExistence type="predicted"/>